<dbReference type="Proteomes" id="UP000436006">
    <property type="component" value="Unassembled WGS sequence"/>
</dbReference>
<reference evidence="4 5" key="1">
    <citation type="submission" date="2019-12" db="EMBL/GenBank/DDBJ databases">
        <title>Spirosoma sp. HMF4905 genome sequencing and assembly.</title>
        <authorList>
            <person name="Kang H."/>
            <person name="Cha I."/>
            <person name="Kim H."/>
            <person name="Joh K."/>
        </authorList>
    </citation>
    <scope>NUCLEOTIDE SEQUENCE [LARGE SCALE GENOMIC DNA]</scope>
    <source>
        <strain evidence="4 5">HMF4905</strain>
    </source>
</reference>
<dbReference type="AlphaFoldDB" id="A0A7K1SMH7"/>
<sequence length="117" mass="13165">MEYQQAVVRAPRMSRINWTQTTTITIAAFIGCLAALALLVVVYRSFLAKSHTYRLAKLERIENQIHEAENELADLKFEADQGKKRIVRPPVIEQDDEDTEPVDATPKGEKIATTPAV</sequence>
<evidence type="ECO:0000256" key="2">
    <source>
        <dbReference type="SAM" id="MobiDB-lite"/>
    </source>
</evidence>
<keyword evidence="1" id="KW-0175">Coiled coil</keyword>
<evidence type="ECO:0000256" key="1">
    <source>
        <dbReference type="SAM" id="Coils"/>
    </source>
</evidence>
<accession>A0A7K1SMH7</accession>
<dbReference type="RefSeq" id="WP_157589806.1">
    <property type="nucleotide sequence ID" value="NZ_WPIN01000019.1"/>
</dbReference>
<comment type="caution">
    <text evidence="4">The sequence shown here is derived from an EMBL/GenBank/DDBJ whole genome shotgun (WGS) entry which is preliminary data.</text>
</comment>
<gene>
    <name evidence="4" type="ORF">GO755_33510</name>
</gene>
<feature type="coiled-coil region" evidence="1">
    <location>
        <begin position="58"/>
        <end position="85"/>
    </location>
</feature>
<dbReference type="EMBL" id="WPIN01000019">
    <property type="protein sequence ID" value="MVM34994.1"/>
    <property type="molecule type" value="Genomic_DNA"/>
</dbReference>
<feature type="region of interest" description="Disordered" evidence="2">
    <location>
        <begin position="87"/>
        <end position="117"/>
    </location>
</feature>
<evidence type="ECO:0000313" key="4">
    <source>
        <dbReference type="EMBL" id="MVM34994.1"/>
    </source>
</evidence>
<keyword evidence="3" id="KW-0812">Transmembrane</keyword>
<name>A0A7K1SMH7_9BACT</name>
<evidence type="ECO:0000313" key="5">
    <source>
        <dbReference type="Proteomes" id="UP000436006"/>
    </source>
</evidence>
<feature type="transmembrane region" description="Helical" evidence="3">
    <location>
        <begin position="24"/>
        <end position="47"/>
    </location>
</feature>
<protein>
    <submittedName>
        <fullName evidence="4">Uncharacterized protein</fullName>
    </submittedName>
</protein>
<evidence type="ECO:0000256" key="3">
    <source>
        <dbReference type="SAM" id="Phobius"/>
    </source>
</evidence>
<proteinExistence type="predicted"/>
<keyword evidence="5" id="KW-1185">Reference proteome</keyword>
<keyword evidence="3" id="KW-0472">Membrane</keyword>
<organism evidence="4 5">
    <name type="scientific">Spirosoma arboris</name>
    <dbReference type="NCBI Taxonomy" id="2682092"/>
    <lineage>
        <taxon>Bacteria</taxon>
        <taxon>Pseudomonadati</taxon>
        <taxon>Bacteroidota</taxon>
        <taxon>Cytophagia</taxon>
        <taxon>Cytophagales</taxon>
        <taxon>Cytophagaceae</taxon>
        <taxon>Spirosoma</taxon>
    </lineage>
</organism>
<keyword evidence="3" id="KW-1133">Transmembrane helix</keyword>